<dbReference type="Pfam" id="PF10373">
    <property type="entry name" value="EST1_DNA_bind"/>
    <property type="match status" value="1"/>
</dbReference>
<comment type="caution">
    <text evidence="1">The sequence shown here is derived from an EMBL/GenBank/DDBJ whole genome shotgun (WGS) entry which is preliminary data.</text>
</comment>
<dbReference type="Gene3D" id="1.25.40.10">
    <property type="entry name" value="Tetratricopeptide repeat domain"/>
    <property type="match status" value="1"/>
</dbReference>
<dbReference type="EMBL" id="JBBPBM010001795">
    <property type="protein sequence ID" value="KAK8481899.1"/>
    <property type="molecule type" value="Genomic_DNA"/>
</dbReference>
<protein>
    <submittedName>
        <fullName evidence="1">Uncharacterized protein</fullName>
    </submittedName>
</protein>
<dbReference type="InterPro" id="IPR011990">
    <property type="entry name" value="TPR-like_helical_dom_sf"/>
</dbReference>
<dbReference type="InterPro" id="IPR019458">
    <property type="entry name" value="Est1-like_N"/>
</dbReference>
<dbReference type="SUPFAM" id="SSF48452">
    <property type="entry name" value="TPR-like"/>
    <property type="match status" value="1"/>
</dbReference>
<dbReference type="Proteomes" id="UP001472677">
    <property type="component" value="Unassembled WGS sequence"/>
</dbReference>
<dbReference type="PANTHER" id="PTHR15696:SF35">
    <property type="entry name" value="NONSENSE-MEDIATED MRNA DECAY FACTOR SMG7"/>
    <property type="match status" value="1"/>
</dbReference>
<proteinExistence type="predicted"/>
<sequence length="354" mass="39531">MSLEGYTRLHYKRIEELGAQNSSASASAGSNASQGVGVPQQPERFAKIRSQFKTFLSEATGFYHDLILKIGAKYGLQFGCFSDDSDSRGRVVMDKDGKKSADIKKGLVSCHRCLIYLGDLARDKGLYGDGDSKSQSSYFLQFPRDVKSPIVKPLGLLLSGKSRMKDEAKLEYKDARVESCNGKEKVSGDMDTYKLFCIRFVRLNDIIFTRTSPETFGDVLALVSHDLRELLSSGPEEELNFGRDAAENSLLCIRLVSILIFTVNNLKRESEGQTYAEIVQRAALLQNAFTAVFELVGHVIERCFQLQDVSSSYSLPGIMVFVEWMACYPDVAATGCDVDEKQSIARSYFWKHFI</sequence>
<accession>A0ABR1ZMN0</accession>
<reference evidence="1 2" key="1">
    <citation type="journal article" date="2024" name="G3 (Bethesda)">
        <title>Genome assembly of Hibiscus sabdariffa L. provides insights into metabolisms of medicinal natural products.</title>
        <authorList>
            <person name="Kim T."/>
        </authorList>
    </citation>
    <scope>NUCLEOTIDE SEQUENCE [LARGE SCALE GENOMIC DNA]</scope>
    <source>
        <strain evidence="1">TK-2024</strain>
        <tissue evidence="1">Old leaves</tissue>
    </source>
</reference>
<dbReference type="Pfam" id="PF10374">
    <property type="entry name" value="EST1"/>
    <property type="match status" value="1"/>
</dbReference>
<dbReference type="PANTHER" id="PTHR15696">
    <property type="entry name" value="SMG-7 SUPPRESSOR WITH MORPHOLOGICAL EFFECT ON GENITALIA PROTEIN 7"/>
    <property type="match status" value="1"/>
</dbReference>
<gene>
    <name evidence="1" type="ORF">V6N12_067093</name>
</gene>
<name>A0ABR1ZMN0_9ROSI</name>
<organism evidence="1 2">
    <name type="scientific">Hibiscus sabdariffa</name>
    <name type="common">roselle</name>
    <dbReference type="NCBI Taxonomy" id="183260"/>
    <lineage>
        <taxon>Eukaryota</taxon>
        <taxon>Viridiplantae</taxon>
        <taxon>Streptophyta</taxon>
        <taxon>Embryophyta</taxon>
        <taxon>Tracheophyta</taxon>
        <taxon>Spermatophyta</taxon>
        <taxon>Magnoliopsida</taxon>
        <taxon>eudicotyledons</taxon>
        <taxon>Gunneridae</taxon>
        <taxon>Pentapetalae</taxon>
        <taxon>rosids</taxon>
        <taxon>malvids</taxon>
        <taxon>Malvales</taxon>
        <taxon>Malvaceae</taxon>
        <taxon>Malvoideae</taxon>
        <taxon>Hibiscus</taxon>
    </lineage>
</organism>
<dbReference type="InterPro" id="IPR018834">
    <property type="entry name" value="DNA/RNA-bd_Est1-type"/>
</dbReference>
<dbReference type="InterPro" id="IPR045153">
    <property type="entry name" value="Est1/Ebs1-like"/>
</dbReference>
<evidence type="ECO:0000313" key="1">
    <source>
        <dbReference type="EMBL" id="KAK8481899.1"/>
    </source>
</evidence>
<keyword evidence="2" id="KW-1185">Reference proteome</keyword>
<evidence type="ECO:0000313" key="2">
    <source>
        <dbReference type="Proteomes" id="UP001472677"/>
    </source>
</evidence>